<evidence type="ECO:0000256" key="10">
    <source>
        <dbReference type="ARBA" id="ARBA00047346"/>
    </source>
</evidence>
<comment type="catalytic activity">
    <reaction evidence="10">
        <text>an alpha-D-Glc-(1-&gt;3)-alpha-D-Man-(1-&gt;2)-alpha-D-Man-(1-&gt;2)-alpha-D-Man-(1-&gt;3)-[alpha-D-Man-(1-&gt;2)-alpha-D-Man-(1-&gt;3)-[alpha-D-Man-(1-&gt;2)-alpha-D-Man-(1-&gt;6)]-alpha-D-Man-(1-&gt;6)]-beta-D-Man-(1-&gt;4)-beta-D-GlcNAc-(1-&gt;4)-alpha-D-GlcNAc-diphospho-di-trans,poly-cis-dolichol + a di-trans,poly-cis-dolichyl beta-D-glucosyl phosphate = an alpha-D-Glc-(1-&gt;3)-alpha-D-Glc-(1-&gt;3)-alpha-D-Man-(1-&gt;2)-alpha-D-Man-(1-&gt;2)-alpha-D-Man-(1-&gt;3)-[alpha-D-Man-(1-&gt;2)-alpha-D-Man-(1-&gt;3)-[alpha-D-Man-(1-&gt;2)-alpha-D-Man-(1-&gt;6)]-alpha-D-Man-(1-&gt;6)]-beta-D-Man-(1-&gt;4)-beta-D-GlcNAc-(1-&gt;4)-alpha-D-GlcNAc-diphospho-di-trans,poly-cis-dolichol + a di-trans,poly-cis-dolichyl phosphate + H(+)</text>
        <dbReference type="Rhea" id="RHEA:31307"/>
        <dbReference type="Rhea" id="RHEA-COMP:19498"/>
        <dbReference type="Rhea" id="RHEA-COMP:19502"/>
        <dbReference type="Rhea" id="RHEA-COMP:19521"/>
        <dbReference type="Rhea" id="RHEA-COMP:19522"/>
        <dbReference type="ChEBI" id="CHEBI:15378"/>
        <dbReference type="ChEBI" id="CHEBI:57525"/>
        <dbReference type="ChEBI" id="CHEBI:57683"/>
        <dbReference type="ChEBI" id="CHEBI:132521"/>
        <dbReference type="ChEBI" id="CHEBI:132522"/>
        <dbReference type="EC" id="2.4.1.265"/>
    </reaction>
    <physiologicalReaction direction="left-to-right" evidence="10">
        <dbReference type="Rhea" id="RHEA:31308"/>
    </physiologicalReaction>
</comment>
<evidence type="ECO:0000256" key="8">
    <source>
        <dbReference type="ARBA" id="ARBA00022989"/>
    </source>
</evidence>
<keyword evidence="4 11" id="KW-0328">Glycosyltransferase</keyword>
<dbReference type="PANTHER" id="PTHR12413:SF2">
    <property type="entry name" value="DOLICHYL PYROPHOSPHATE GLC1MAN9GLCNAC2 ALPHA-1,3-GLUCOSYLTRANSFERASE-RELATED"/>
    <property type="match status" value="1"/>
</dbReference>
<comment type="subcellular location">
    <subcellularLocation>
        <location evidence="1 11">Endoplasmic reticulum membrane</location>
        <topology evidence="1 11">Multi-pass membrane protein</topology>
    </subcellularLocation>
</comment>
<dbReference type="GO" id="GO:0042283">
    <property type="term" value="F:dolichyl pyrophosphate Glc1Man9GlcNAc2 alpha-1,3-glucosyltransferase activity"/>
    <property type="evidence" value="ECO:0007669"/>
    <property type="project" value="UniProtKB-EC"/>
</dbReference>
<keyword evidence="7 11" id="KW-0256">Endoplasmic reticulum</keyword>
<keyword evidence="13" id="KW-1185">Reference proteome</keyword>
<keyword evidence="5 11" id="KW-0808">Transferase</keyword>
<feature type="non-terminal residue" evidence="12">
    <location>
        <position position="70"/>
    </location>
</feature>
<protein>
    <recommendedName>
        <fullName evidence="11">Alpha-1,3-glucosyltransferase</fullName>
        <ecNumber evidence="11">2.4.1.-</ecNumber>
    </recommendedName>
</protein>
<sequence length="70" mass="8334">STFTKLLLFAAYRSTDFEVHRNWLAVTASRPLAEWYTDSTSVWTLDYPPFFAWFEWTLAQVARLFDPRIL</sequence>
<evidence type="ECO:0000256" key="9">
    <source>
        <dbReference type="ARBA" id="ARBA00023136"/>
    </source>
</evidence>
<evidence type="ECO:0000313" key="13">
    <source>
        <dbReference type="Proteomes" id="UP000268162"/>
    </source>
</evidence>
<dbReference type="EC" id="2.4.1.-" evidence="11"/>
<evidence type="ECO:0000256" key="4">
    <source>
        <dbReference type="ARBA" id="ARBA00022676"/>
    </source>
</evidence>
<dbReference type="EMBL" id="ML003755">
    <property type="protein sequence ID" value="RKP33553.1"/>
    <property type="molecule type" value="Genomic_DNA"/>
</dbReference>
<dbReference type="InterPro" id="IPR004856">
    <property type="entry name" value="Glyco_trans_ALG6/ALG8"/>
</dbReference>
<dbReference type="Pfam" id="PF03155">
    <property type="entry name" value="Alg6_Alg8"/>
    <property type="match status" value="1"/>
</dbReference>
<organism evidence="12 13">
    <name type="scientific">Dimargaris cristalligena</name>
    <dbReference type="NCBI Taxonomy" id="215637"/>
    <lineage>
        <taxon>Eukaryota</taxon>
        <taxon>Fungi</taxon>
        <taxon>Fungi incertae sedis</taxon>
        <taxon>Zoopagomycota</taxon>
        <taxon>Kickxellomycotina</taxon>
        <taxon>Dimargaritomycetes</taxon>
        <taxon>Dimargaritales</taxon>
        <taxon>Dimargaritaceae</taxon>
        <taxon>Dimargaris</taxon>
    </lineage>
</organism>
<dbReference type="UniPathway" id="UPA00378"/>
<dbReference type="GO" id="GO:0005789">
    <property type="term" value="C:endoplasmic reticulum membrane"/>
    <property type="evidence" value="ECO:0007669"/>
    <property type="project" value="UniProtKB-SubCell"/>
</dbReference>
<gene>
    <name evidence="12" type="ORF">BJ085DRAFT_8660</name>
</gene>
<dbReference type="GO" id="GO:0006487">
    <property type="term" value="P:protein N-linked glycosylation"/>
    <property type="evidence" value="ECO:0007669"/>
    <property type="project" value="TreeGrafter"/>
</dbReference>
<dbReference type="AlphaFoldDB" id="A0A4P9ZKD7"/>
<comment type="similarity">
    <text evidence="3 11">Belongs to the ALG6/ALG8 glucosyltransferase family.</text>
</comment>
<comment type="pathway">
    <text evidence="2 11">Protein modification; protein glycosylation.</text>
</comment>
<evidence type="ECO:0000256" key="2">
    <source>
        <dbReference type="ARBA" id="ARBA00004922"/>
    </source>
</evidence>
<evidence type="ECO:0000256" key="5">
    <source>
        <dbReference type="ARBA" id="ARBA00022679"/>
    </source>
</evidence>
<dbReference type="Proteomes" id="UP000268162">
    <property type="component" value="Unassembled WGS sequence"/>
</dbReference>
<evidence type="ECO:0000256" key="6">
    <source>
        <dbReference type="ARBA" id="ARBA00022692"/>
    </source>
</evidence>
<proteinExistence type="inferred from homology"/>
<evidence type="ECO:0000256" key="3">
    <source>
        <dbReference type="ARBA" id="ARBA00008715"/>
    </source>
</evidence>
<feature type="non-terminal residue" evidence="12">
    <location>
        <position position="1"/>
    </location>
</feature>
<evidence type="ECO:0000256" key="11">
    <source>
        <dbReference type="RuleBase" id="RU363110"/>
    </source>
</evidence>
<accession>A0A4P9ZKD7</accession>
<dbReference type="PANTHER" id="PTHR12413">
    <property type="entry name" value="DOLICHYL GLYCOSYLTRANSFERASE"/>
    <property type="match status" value="1"/>
</dbReference>
<keyword evidence="9" id="KW-0472">Membrane</keyword>
<evidence type="ECO:0000256" key="7">
    <source>
        <dbReference type="ARBA" id="ARBA00022824"/>
    </source>
</evidence>
<keyword evidence="6" id="KW-0812">Transmembrane</keyword>
<reference evidence="13" key="1">
    <citation type="journal article" date="2018" name="Nat. Microbiol.">
        <title>Leveraging single-cell genomics to expand the fungal tree of life.</title>
        <authorList>
            <person name="Ahrendt S.R."/>
            <person name="Quandt C.A."/>
            <person name="Ciobanu D."/>
            <person name="Clum A."/>
            <person name="Salamov A."/>
            <person name="Andreopoulos B."/>
            <person name="Cheng J.F."/>
            <person name="Woyke T."/>
            <person name="Pelin A."/>
            <person name="Henrissat B."/>
            <person name="Reynolds N.K."/>
            <person name="Benny G.L."/>
            <person name="Smith M.E."/>
            <person name="James T.Y."/>
            <person name="Grigoriev I.V."/>
        </authorList>
    </citation>
    <scope>NUCLEOTIDE SEQUENCE [LARGE SCALE GENOMIC DNA]</scope>
    <source>
        <strain evidence="13">RSA 468</strain>
    </source>
</reference>
<evidence type="ECO:0000256" key="1">
    <source>
        <dbReference type="ARBA" id="ARBA00004477"/>
    </source>
</evidence>
<evidence type="ECO:0000313" key="12">
    <source>
        <dbReference type="EMBL" id="RKP33553.1"/>
    </source>
</evidence>
<dbReference type="STRING" id="215637.A0A4P9ZKD7"/>
<name>A0A4P9ZKD7_9FUNG</name>
<keyword evidence="8" id="KW-1133">Transmembrane helix</keyword>